<gene>
    <name evidence="13" type="ORF">B2A_10217</name>
</gene>
<feature type="transmembrane region" description="Helical" evidence="11">
    <location>
        <begin position="76"/>
        <end position="94"/>
    </location>
</feature>
<feature type="transmembrane region" description="Helical" evidence="11">
    <location>
        <begin position="45"/>
        <end position="64"/>
    </location>
</feature>
<proteinExistence type="predicted"/>
<feature type="transmembrane region" description="Helical" evidence="11">
    <location>
        <begin position="101"/>
        <end position="119"/>
    </location>
</feature>
<dbReference type="AlphaFoldDB" id="T1APS5"/>
<reference evidence="13" key="1">
    <citation type="submission" date="2013-08" db="EMBL/GenBank/DDBJ databases">
        <authorList>
            <person name="Mendez C."/>
            <person name="Richter M."/>
            <person name="Ferrer M."/>
            <person name="Sanchez J."/>
        </authorList>
    </citation>
    <scope>NUCLEOTIDE SEQUENCE</scope>
</reference>
<keyword evidence="2" id="KW-1003">Cell membrane</keyword>
<dbReference type="PANTHER" id="PTHR30561">
    <property type="entry name" value="SMR FAMILY PROTON-DEPENDENT DRUG EFFLUX TRANSPORTER SUGE"/>
    <property type="match status" value="1"/>
</dbReference>
<dbReference type="SUPFAM" id="SSF103481">
    <property type="entry name" value="Multidrug resistance efflux transporter EmrE"/>
    <property type="match status" value="1"/>
</dbReference>
<dbReference type="GO" id="GO:0005886">
    <property type="term" value="C:plasma membrane"/>
    <property type="evidence" value="ECO:0007669"/>
    <property type="project" value="UniProtKB-SubCell"/>
</dbReference>
<dbReference type="GO" id="GO:0022857">
    <property type="term" value="F:transmembrane transporter activity"/>
    <property type="evidence" value="ECO:0007669"/>
    <property type="project" value="InterPro"/>
</dbReference>
<keyword evidence="4" id="KW-0997">Cell inner membrane</keyword>
<keyword evidence="6 11" id="KW-0812">Transmembrane</keyword>
<keyword evidence="7" id="KW-0448">Lipopolysaccharide biosynthesis</keyword>
<evidence type="ECO:0000256" key="4">
    <source>
        <dbReference type="ARBA" id="ARBA00022519"/>
    </source>
</evidence>
<dbReference type="Pfam" id="PF00892">
    <property type="entry name" value="EamA"/>
    <property type="match status" value="1"/>
</dbReference>
<dbReference type="InterPro" id="IPR000620">
    <property type="entry name" value="EamA_dom"/>
</dbReference>
<protein>
    <recommendedName>
        <fullName evidence="12">EamA domain-containing protein</fullName>
    </recommendedName>
</protein>
<dbReference type="InterPro" id="IPR037185">
    <property type="entry name" value="EmrE-like"/>
</dbReference>
<evidence type="ECO:0000256" key="6">
    <source>
        <dbReference type="ARBA" id="ARBA00022692"/>
    </source>
</evidence>
<dbReference type="Gene3D" id="1.10.3730.20">
    <property type="match status" value="1"/>
</dbReference>
<dbReference type="PANTHER" id="PTHR30561:SF9">
    <property type="entry name" value="4-AMINO-4-DEOXY-L-ARABINOSE-PHOSPHOUNDECAPRENOL FLIPPASE SUBUNIT ARNF-RELATED"/>
    <property type="match status" value="1"/>
</dbReference>
<evidence type="ECO:0000256" key="5">
    <source>
        <dbReference type="ARBA" id="ARBA00022556"/>
    </source>
</evidence>
<keyword evidence="3" id="KW-0444">Lipid biosynthesis</keyword>
<evidence type="ECO:0000256" key="1">
    <source>
        <dbReference type="ARBA" id="ARBA00004651"/>
    </source>
</evidence>
<keyword evidence="8 11" id="KW-1133">Transmembrane helix</keyword>
<evidence type="ECO:0000256" key="3">
    <source>
        <dbReference type="ARBA" id="ARBA00022516"/>
    </source>
</evidence>
<evidence type="ECO:0000259" key="12">
    <source>
        <dbReference type="Pfam" id="PF00892"/>
    </source>
</evidence>
<evidence type="ECO:0000256" key="11">
    <source>
        <dbReference type="SAM" id="Phobius"/>
    </source>
</evidence>
<evidence type="ECO:0000256" key="8">
    <source>
        <dbReference type="ARBA" id="ARBA00022989"/>
    </source>
</evidence>
<sequence length="120" mass="13494">MSIYLVIFITLVAALIASFSQIVFKRSLEKRIDGIRDFFKLLRNRNVMLGFAGYFVSLVIYLYALSGKNAPLSVVYPTFASTFIFISIISYFYLKEKFGIIRLAGMLLVFAGIVIIAISA</sequence>
<evidence type="ECO:0000256" key="9">
    <source>
        <dbReference type="ARBA" id="ARBA00023098"/>
    </source>
</evidence>
<evidence type="ECO:0000256" key="7">
    <source>
        <dbReference type="ARBA" id="ARBA00022985"/>
    </source>
</evidence>
<comment type="caution">
    <text evidence="13">The sequence shown here is derived from an EMBL/GenBank/DDBJ whole genome shotgun (WGS) entry which is preliminary data.</text>
</comment>
<evidence type="ECO:0000313" key="13">
    <source>
        <dbReference type="EMBL" id="EQD42729.1"/>
    </source>
</evidence>
<organism evidence="13">
    <name type="scientific">mine drainage metagenome</name>
    <dbReference type="NCBI Taxonomy" id="410659"/>
    <lineage>
        <taxon>unclassified sequences</taxon>
        <taxon>metagenomes</taxon>
        <taxon>ecological metagenomes</taxon>
    </lineage>
</organism>
<feature type="transmembrane region" description="Helical" evidence="11">
    <location>
        <begin position="6"/>
        <end position="24"/>
    </location>
</feature>
<reference evidence="13" key="2">
    <citation type="journal article" date="2014" name="ISME J.">
        <title>Microbial stratification in low pH oxic and suboxic macroscopic growths along an acid mine drainage.</title>
        <authorList>
            <person name="Mendez-Garcia C."/>
            <person name="Mesa V."/>
            <person name="Sprenger R.R."/>
            <person name="Richter M."/>
            <person name="Diez M.S."/>
            <person name="Solano J."/>
            <person name="Bargiela R."/>
            <person name="Golyshina O.V."/>
            <person name="Manteca A."/>
            <person name="Ramos J.L."/>
            <person name="Gallego J.R."/>
            <person name="Llorente I."/>
            <person name="Martins Dos Santos V.A."/>
            <person name="Jensen O.N."/>
            <person name="Pelaez A.I."/>
            <person name="Sanchez J."/>
            <person name="Ferrer M."/>
        </authorList>
    </citation>
    <scope>NUCLEOTIDE SEQUENCE</scope>
</reference>
<evidence type="ECO:0000256" key="2">
    <source>
        <dbReference type="ARBA" id="ARBA00022475"/>
    </source>
</evidence>
<comment type="subcellular location">
    <subcellularLocation>
        <location evidence="1">Cell membrane</location>
        <topology evidence="1">Multi-pass membrane protein</topology>
    </subcellularLocation>
</comment>
<keyword evidence="10 11" id="KW-0472">Membrane</keyword>
<dbReference type="EMBL" id="AUZZ01007371">
    <property type="protein sequence ID" value="EQD42729.1"/>
    <property type="molecule type" value="Genomic_DNA"/>
</dbReference>
<dbReference type="InterPro" id="IPR000390">
    <property type="entry name" value="Small_drug/metabolite_transptr"/>
</dbReference>
<feature type="domain" description="EamA" evidence="12">
    <location>
        <begin position="4"/>
        <end position="117"/>
    </location>
</feature>
<dbReference type="GO" id="GO:0009103">
    <property type="term" value="P:lipopolysaccharide biosynthetic process"/>
    <property type="evidence" value="ECO:0007669"/>
    <property type="project" value="UniProtKB-KW"/>
</dbReference>
<keyword evidence="9" id="KW-0443">Lipid metabolism</keyword>
<evidence type="ECO:0000256" key="10">
    <source>
        <dbReference type="ARBA" id="ARBA00023136"/>
    </source>
</evidence>
<accession>T1APS5</accession>
<name>T1APS5_9ZZZZ</name>
<keyword evidence="5" id="KW-0441">Lipid A biosynthesis</keyword>